<name>A0A644XXZ3_9ZZZZ</name>
<protein>
    <recommendedName>
        <fullName evidence="2">DUF4270 domain-containing protein</fullName>
    </recommendedName>
</protein>
<evidence type="ECO:0008006" key="2">
    <source>
        <dbReference type="Google" id="ProtNLM"/>
    </source>
</evidence>
<gene>
    <name evidence="1" type="ORF">SDC9_66962</name>
</gene>
<dbReference type="InterPro" id="IPR025366">
    <property type="entry name" value="DUF4270"/>
</dbReference>
<sequence length="451" mass="49874">MIKRNIFRSAAILTLFALFTSSCINNDKSVGSGFAPGEYQLKIETATFDIPVQMKMADSLQTIYSGAVIVGGHKDDVLGETSSFGAFEIVPSTTDNSFGDNPQVNYIKFAMAVGNKVVLKEADASIPQNIYIYRLRKTIDSTQAYNNSFSSSDYDPTPLNQPTIYTGGDSVVCKLSTAFANELLSATQQERDSIEIFLKRFKGLVITTDPLPGSINGGRFNIITPESIYIMMSYKHKESAKNIDKDSLLLYYSTSKRGHVNTFKHSSKNLESTNPQNDIYIEGLAGIKPYIDFAQVKTLMQDWATANSVNLSRVIISRAELRFPFDYPGDYKGFSVYPNQVFLAKRELNTTSKNILYQPLVDVNYSGSGGTIDKSNLVYSLNITSFLQSIIKGTADAASMKTWLLPLSSQSNYYTGAVSYFVDNGTYFKGKLNGNAKVRKPQLVLTYAVLP</sequence>
<dbReference type="Pfam" id="PF14092">
    <property type="entry name" value="DUF4270"/>
    <property type="match status" value="1"/>
</dbReference>
<dbReference type="PROSITE" id="PS51257">
    <property type="entry name" value="PROKAR_LIPOPROTEIN"/>
    <property type="match status" value="1"/>
</dbReference>
<comment type="caution">
    <text evidence="1">The sequence shown here is derived from an EMBL/GenBank/DDBJ whole genome shotgun (WGS) entry which is preliminary data.</text>
</comment>
<organism evidence="1">
    <name type="scientific">bioreactor metagenome</name>
    <dbReference type="NCBI Taxonomy" id="1076179"/>
    <lineage>
        <taxon>unclassified sequences</taxon>
        <taxon>metagenomes</taxon>
        <taxon>ecological metagenomes</taxon>
    </lineage>
</organism>
<reference evidence="1" key="1">
    <citation type="submission" date="2019-08" db="EMBL/GenBank/DDBJ databases">
        <authorList>
            <person name="Kucharzyk K."/>
            <person name="Murdoch R.W."/>
            <person name="Higgins S."/>
            <person name="Loffler F."/>
        </authorList>
    </citation>
    <scope>NUCLEOTIDE SEQUENCE</scope>
</reference>
<dbReference type="EMBL" id="VSSQ01003405">
    <property type="protein sequence ID" value="MPM20531.1"/>
    <property type="molecule type" value="Genomic_DNA"/>
</dbReference>
<accession>A0A644XXZ3</accession>
<dbReference type="AlphaFoldDB" id="A0A644XXZ3"/>
<proteinExistence type="predicted"/>
<evidence type="ECO:0000313" key="1">
    <source>
        <dbReference type="EMBL" id="MPM20531.1"/>
    </source>
</evidence>